<feature type="domain" description="DUF5717" evidence="1">
    <location>
        <begin position="746"/>
        <end position="1036"/>
    </location>
</feature>
<dbReference type="AlphaFoldDB" id="A0A9D2PKP0"/>
<evidence type="ECO:0008006" key="5">
    <source>
        <dbReference type="Google" id="ProtNLM"/>
    </source>
</evidence>
<organism evidence="3 4">
    <name type="scientific">Candidatus Anaerostipes avistercoris</name>
    <dbReference type="NCBI Taxonomy" id="2838462"/>
    <lineage>
        <taxon>Bacteria</taxon>
        <taxon>Bacillati</taxon>
        <taxon>Bacillota</taxon>
        <taxon>Clostridia</taxon>
        <taxon>Lachnospirales</taxon>
        <taxon>Lachnospiraceae</taxon>
        <taxon>Anaerostipes</taxon>
    </lineage>
</organism>
<protein>
    <recommendedName>
        <fullName evidence="5">DUF5717 domain-containing protein</fullName>
    </recommendedName>
</protein>
<proteinExistence type="predicted"/>
<reference evidence="3" key="2">
    <citation type="submission" date="2021-04" db="EMBL/GenBank/DDBJ databases">
        <authorList>
            <person name="Gilroy R."/>
        </authorList>
    </citation>
    <scope>NUCLEOTIDE SEQUENCE</scope>
    <source>
        <strain evidence="3">ChiSjej3B21-8574</strain>
    </source>
</reference>
<dbReference type="InterPro" id="IPR043775">
    <property type="entry name" value="DUF5717_N"/>
</dbReference>
<evidence type="ECO:0000259" key="2">
    <source>
        <dbReference type="Pfam" id="PF18984"/>
    </source>
</evidence>
<comment type="caution">
    <text evidence="3">The sequence shown here is derived from an EMBL/GenBank/DDBJ whole genome shotgun (WGS) entry which is preliminary data.</text>
</comment>
<evidence type="ECO:0000259" key="1">
    <source>
        <dbReference type="Pfam" id="PF18983"/>
    </source>
</evidence>
<dbReference type="Pfam" id="PF18984">
    <property type="entry name" value="DUF5717_N"/>
    <property type="match status" value="1"/>
</dbReference>
<gene>
    <name evidence="3" type="ORF">H9754_10840</name>
</gene>
<feature type="domain" description="DUF5717" evidence="2">
    <location>
        <begin position="4"/>
        <end position="738"/>
    </location>
</feature>
<dbReference type="EMBL" id="DWWD01000042">
    <property type="protein sequence ID" value="HJC51039.1"/>
    <property type="molecule type" value="Genomic_DNA"/>
</dbReference>
<evidence type="ECO:0000313" key="3">
    <source>
        <dbReference type="EMBL" id="HJC51039.1"/>
    </source>
</evidence>
<accession>A0A9D2PKP0</accession>
<evidence type="ECO:0000313" key="4">
    <source>
        <dbReference type="Proteomes" id="UP000823904"/>
    </source>
</evidence>
<dbReference type="Pfam" id="PF18983">
    <property type="entry name" value="DUF5717"/>
    <property type="match status" value="1"/>
</dbReference>
<dbReference type="InterPro" id="IPR043774">
    <property type="entry name" value="DUF5717_C"/>
</dbReference>
<dbReference type="Proteomes" id="UP000823904">
    <property type="component" value="Unassembled WGS sequence"/>
</dbReference>
<name>A0A9D2PKP0_9FIRM</name>
<reference evidence="3" key="1">
    <citation type="journal article" date="2021" name="PeerJ">
        <title>Extensive microbial diversity within the chicken gut microbiome revealed by metagenomics and culture.</title>
        <authorList>
            <person name="Gilroy R."/>
            <person name="Ravi A."/>
            <person name="Getino M."/>
            <person name="Pursley I."/>
            <person name="Horton D.L."/>
            <person name="Alikhan N.F."/>
            <person name="Baker D."/>
            <person name="Gharbi K."/>
            <person name="Hall N."/>
            <person name="Watson M."/>
            <person name="Adriaenssens E.M."/>
            <person name="Foster-Nyarko E."/>
            <person name="Jarju S."/>
            <person name="Secka A."/>
            <person name="Antonio M."/>
            <person name="Oren A."/>
            <person name="Chaudhuri R.R."/>
            <person name="La Ragione R."/>
            <person name="Hildebrand F."/>
            <person name="Pallen M.J."/>
        </authorList>
    </citation>
    <scope>NUCLEOTIDE SEQUENCE</scope>
    <source>
        <strain evidence="3">ChiSjej3B21-8574</strain>
    </source>
</reference>
<sequence>MSEQLQTFTEMLKEDRNRAKALFFSESFKEKYLGQDPEYQDVYHQLLMGRNREQILEEFLITAKQKKPVRLTAAKQKYQIFQWNLDDPLKITVKREGWGYIEGRVTIRGDFLSVEQETFTSADFEDGFFHLPVYLDTIPQDGSVCHVIFETVHDVLDMEVTYEENVEEKIKQEQSRRKKMFQTYVDFCTGRIEQEEFIRREYQILNQMPAGLDNSKAYQLARVHIGILSGEKEIGSRLKDAGHSLDEESREGLRGYYAYLNALYAKDEETIQKAVNEINQLFEEHPDNGFLLWLLINLDKTIAYDAKLQIMMMKEVYQQGDRTPLLQFEACCLFGETPELLHHLDGFELDVLEFAAKEELLSDKLIQRICFLISREKTFSESLLWLLVCIYEEYPLTDVLQGICALLIQGNCMEADCHPYYEKALEEGIQLNGLQEAFLRTIQEDQYPVLPQEILIYFSYSNTLSRYEQSYLYANVIKNRRRYQRIFQNYEELIVSFLAEELKEGRLNRHLSLLYHYYFEELLENEKTVDDLGNVLFYQELICPQDFLKKVAVFQRQKRQPDIKFLKGRTEYVEIVDSNALLVFFDQEENRYVGSAAYQLNQIWTRDQIQAYCRKCSGTNEHYLLYKSREFLRKQKLSEQDFPEVVAAAECGALDEGCKQEIFEKILDYYWKNEKEEELKEALMYVDWKKLPPKNRIHMIEYFIAGGLYEEALRGIQQYGYHFLKPELLKKVTVYALTTLSTQRSDMLIGMCSRAFEHGQYNSEIIGYLQKYFQGSREQMLKLWEAGKDIGMYQNSFVEEVLKTCIREGIDGTEFPVFAQYLTEGEPDQELADSALVEYVDYACRSQKELPELFYEQVGRKIDAGKKDWVYQGLYLRYYKGKELTDKQKRRIEKIRDMQIESGDIFPELFGFSQYLELPKYLYGETFIEYQAAEGLQMVFHYAYARGKQWKELPMKELFPGYYVTSAVIFADELNDYFITAPGEEKRRRKDIRFIRHIDQSKGSRFYELNEMTREKYRDGIIASMEQYQIKKSMVNFIKPMTGD</sequence>